<sequence length="252" mass="28747">MNIYDLASTMLIGIVHVYAFQLFLGNSNVSKRFVFTIGTLFSTVVMTVLTTTHFVEFNLLAIFTFLVLLGLIEKQPIVRVMYFALLSIVLMTVVKNGLFQIVHYAYIESPFSYYISTPSLLLLCTLLFIVIMLFILRHSLAVAGRYLTESRLYVPTYMMLIMCNVLLAIVNYPTIQLLAKLNAQYGEQLYTFVLLIALLCIHAAINFTTAYVATFYSAVAAELILLLLVTSLTIYTIYIWRNHNEKMEHVIK</sequence>
<evidence type="ECO:0000256" key="1">
    <source>
        <dbReference type="SAM" id="Phobius"/>
    </source>
</evidence>
<keyword evidence="1" id="KW-0812">Transmembrane</keyword>
<gene>
    <name evidence="2" type="ORF">A6K76_15610</name>
</gene>
<accession>A0A1C0YBA8</accession>
<keyword evidence="1" id="KW-1133">Transmembrane helix</keyword>
<keyword evidence="1" id="KW-0472">Membrane</keyword>
<feature type="transmembrane region" description="Helical" evidence="1">
    <location>
        <begin position="157"/>
        <end position="178"/>
    </location>
</feature>
<protein>
    <submittedName>
        <fullName evidence="2">Uncharacterized protein</fullName>
    </submittedName>
</protein>
<comment type="caution">
    <text evidence="2">The sequence shown here is derived from an EMBL/GenBank/DDBJ whole genome shotgun (WGS) entry which is preliminary data.</text>
</comment>
<proteinExistence type="predicted"/>
<reference evidence="2 3" key="1">
    <citation type="submission" date="2016-07" db="EMBL/GenBank/DDBJ databases">
        <title>Caryophanon latum genome sequencing.</title>
        <authorList>
            <person name="Verma A."/>
            <person name="Pal Y."/>
            <person name="Krishnamurthi S."/>
        </authorList>
    </citation>
    <scope>NUCLEOTIDE SEQUENCE [LARGE SCALE GENOMIC DNA]</scope>
    <source>
        <strain evidence="2 3">DSM 14151</strain>
    </source>
</reference>
<feature type="transmembrane region" description="Helical" evidence="1">
    <location>
        <begin position="6"/>
        <end position="24"/>
    </location>
</feature>
<dbReference type="Proteomes" id="UP000093482">
    <property type="component" value="Unassembled WGS sequence"/>
</dbReference>
<dbReference type="EMBL" id="MATO01000077">
    <property type="protein sequence ID" value="OCS84458.1"/>
    <property type="molecule type" value="Genomic_DNA"/>
</dbReference>
<evidence type="ECO:0000313" key="2">
    <source>
        <dbReference type="EMBL" id="OCS84458.1"/>
    </source>
</evidence>
<organism evidence="2 3">
    <name type="scientific">Caryophanon latum</name>
    <dbReference type="NCBI Taxonomy" id="33977"/>
    <lineage>
        <taxon>Bacteria</taxon>
        <taxon>Bacillati</taxon>
        <taxon>Bacillota</taxon>
        <taxon>Bacilli</taxon>
        <taxon>Bacillales</taxon>
        <taxon>Caryophanaceae</taxon>
        <taxon>Caryophanon</taxon>
    </lineage>
</organism>
<evidence type="ECO:0000313" key="3">
    <source>
        <dbReference type="Proteomes" id="UP000093482"/>
    </source>
</evidence>
<feature type="transmembrane region" description="Helical" evidence="1">
    <location>
        <begin position="219"/>
        <end position="240"/>
    </location>
</feature>
<dbReference type="AlphaFoldDB" id="A0A1C0YBA8"/>
<name>A0A1C0YBA8_9BACL</name>
<dbReference type="RefSeq" id="WP_066466453.1">
    <property type="nucleotide sequence ID" value="NZ_MATO01000077.1"/>
</dbReference>
<feature type="transmembrane region" description="Helical" evidence="1">
    <location>
        <begin position="80"/>
        <end position="107"/>
    </location>
</feature>
<keyword evidence="3" id="KW-1185">Reference proteome</keyword>
<feature type="transmembrane region" description="Helical" evidence="1">
    <location>
        <begin position="190"/>
        <end position="212"/>
    </location>
</feature>
<feature type="transmembrane region" description="Helical" evidence="1">
    <location>
        <begin position="33"/>
        <end position="51"/>
    </location>
</feature>
<feature type="transmembrane region" description="Helical" evidence="1">
    <location>
        <begin position="113"/>
        <end position="136"/>
    </location>
</feature>